<keyword evidence="2" id="KW-1185">Reference proteome</keyword>
<evidence type="ECO:0000313" key="2">
    <source>
        <dbReference type="Proteomes" id="UP000627292"/>
    </source>
</evidence>
<evidence type="ECO:0000313" key="1">
    <source>
        <dbReference type="EMBL" id="GGH58856.1"/>
    </source>
</evidence>
<name>A0A917IPP2_9BACT</name>
<comment type="caution">
    <text evidence="1">The sequence shown here is derived from an EMBL/GenBank/DDBJ whole genome shotgun (WGS) entry which is preliminary data.</text>
</comment>
<accession>A0A917IPP2</accession>
<dbReference type="EMBL" id="BMIB01000001">
    <property type="protein sequence ID" value="GGH58856.1"/>
    <property type="molecule type" value="Genomic_DNA"/>
</dbReference>
<dbReference type="RefSeq" id="WP_188950394.1">
    <property type="nucleotide sequence ID" value="NZ_BMIB01000001.1"/>
</dbReference>
<gene>
    <name evidence="1" type="ORF">GCM10011379_04990</name>
</gene>
<proteinExistence type="predicted"/>
<sequence length="134" mass="13607">MCKGYVFGGLDWVNRNLNPLTDIYHLVLGKDIVYGTPVSRIGAASKLTVAVVGGKVIGAAMSGVGKVAVGAAVGDASGVVAGEAVGEVAGAEVAAVETRFIADEAGGILDRKMFEGLKEVQVIVKGGEVELSYL</sequence>
<protein>
    <submittedName>
        <fullName evidence="1">Uncharacterized protein</fullName>
    </submittedName>
</protein>
<dbReference type="Proteomes" id="UP000627292">
    <property type="component" value="Unassembled WGS sequence"/>
</dbReference>
<reference evidence="1" key="1">
    <citation type="journal article" date="2014" name="Int. J. Syst. Evol. Microbiol.">
        <title>Complete genome sequence of Corynebacterium casei LMG S-19264T (=DSM 44701T), isolated from a smear-ripened cheese.</title>
        <authorList>
            <consortium name="US DOE Joint Genome Institute (JGI-PGF)"/>
            <person name="Walter F."/>
            <person name="Albersmeier A."/>
            <person name="Kalinowski J."/>
            <person name="Ruckert C."/>
        </authorList>
    </citation>
    <scope>NUCLEOTIDE SEQUENCE</scope>
    <source>
        <strain evidence="1">CGMCC 1.15290</strain>
    </source>
</reference>
<reference evidence="1" key="2">
    <citation type="submission" date="2020-09" db="EMBL/GenBank/DDBJ databases">
        <authorList>
            <person name="Sun Q."/>
            <person name="Zhou Y."/>
        </authorList>
    </citation>
    <scope>NUCLEOTIDE SEQUENCE</scope>
    <source>
        <strain evidence="1">CGMCC 1.15290</strain>
    </source>
</reference>
<organism evidence="1 2">
    <name type="scientific">Filimonas zeae</name>
    <dbReference type="NCBI Taxonomy" id="1737353"/>
    <lineage>
        <taxon>Bacteria</taxon>
        <taxon>Pseudomonadati</taxon>
        <taxon>Bacteroidota</taxon>
        <taxon>Chitinophagia</taxon>
        <taxon>Chitinophagales</taxon>
        <taxon>Chitinophagaceae</taxon>
        <taxon>Filimonas</taxon>
    </lineage>
</organism>
<dbReference type="AlphaFoldDB" id="A0A917IPP2"/>